<keyword evidence="4 6" id="KW-1133">Transmembrane helix</keyword>
<protein>
    <recommendedName>
        <fullName evidence="9">Polysaccharide biosynthesis protein C-terminal domain-containing protein</fullName>
    </recommendedName>
</protein>
<evidence type="ECO:0000256" key="2">
    <source>
        <dbReference type="ARBA" id="ARBA00022475"/>
    </source>
</evidence>
<dbReference type="Proteomes" id="UP000226437">
    <property type="component" value="Unassembled WGS sequence"/>
</dbReference>
<keyword evidence="2" id="KW-1003">Cell membrane</keyword>
<keyword evidence="5 6" id="KW-0472">Membrane</keyword>
<feature type="transmembrane region" description="Helical" evidence="6">
    <location>
        <begin position="40"/>
        <end position="61"/>
    </location>
</feature>
<evidence type="ECO:0000313" key="7">
    <source>
        <dbReference type="EMBL" id="PHK98096.1"/>
    </source>
</evidence>
<sequence>MLSSFFRNALFVLLLNLTVKGVYLFGIERVVQNRLPEAEYGLYFSLLGLGMILQVAADFGLQLYNSRTLSGHRHLLSKYFPYFLALKTILGGVFFLLLLVAGYALGYRGAEIGLLLLVGAGQLLNSLVLYLRSSLAGLGRYALDSTFSILDKVLMIAIIGGVLLFAPGALSIELFAGTQVLCWALTAGGVGYFLRRQLDRFRPRFDRATLALLLRGGAPFAIAILLQTAYSRTDAVMIERLLPDGAYLAGHYAAGYRLLDAINTVGWLLAGLLLPMYARLHARGEPLGGLLRLSVHLLVGGALVVSGAVAAFARPIVYLLYDFAEPRTAAILFYLSLTFVAQCLNYAYGALLGATGFIGRMNYVFVAGIVLNVAGNFWVLPRYGAVGAAAVTLLTQSFVAVTQAVLAHRWLGLAGRTVHWAGLLLLAGLMPVAAVLVVSLTALPWALQFTVVGLLGSGLAFALRLLGVRELAGLLSGE</sequence>
<dbReference type="EMBL" id="PDLO01000005">
    <property type="protein sequence ID" value="PHK98096.1"/>
    <property type="molecule type" value="Genomic_DNA"/>
</dbReference>
<feature type="transmembrane region" description="Helical" evidence="6">
    <location>
        <begin position="445"/>
        <end position="466"/>
    </location>
</feature>
<evidence type="ECO:0000256" key="3">
    <source>
        <dbReference type="ARBA" id="ARBA00022692"/>
    </source>
</evidence>
<feature type="transmembrane region" description="Helical" evidence="6">
    <location>
        <begin position="82"/>
        <end position="106"/>
    </location>
</feature>
<gene>
    <name evidence="7" type="ORF">CGL56_12975</name>
</gene>
<dbReference type="GO" id="GO:0005886">
    <property type="term" value="C:plasma membrane"/>
    <property type="evidence" value="ECO:0007669"/>
    <property type="project" value="UniProtKB-SubCell"/>
</dbReference>
<evidence type="ECO:0000256" key="1">
    <source>
        <dbReference type="ARBA" id="ARBA00004651"/>
    </source>
</evidence>
<dbReference type="PANTHER" id="PTHR30250">
    <property type="entry name" value="PST FAMILY PREDICTED COLANIC ACID TRANSPORTER"/>
    <property type="match status" value="1"/>
</dbReference>
<name>A0A2G0CDN9_9BACT</name>
<dbReference type="RefSeq" id="WP_099106994.1">
    <property type="nucleotide sequence ID" value="NZ_JAATJF010000002.1"/>
</dbReference>
<feature type="transmembrane region" description="Helical" evidence="6">
    <location>
        <begin position="261"/>
        <end position="278"/>
    </location>
</feature>
<evidence type="ECO:0000313" key="8">
    <source>
        <dbReference type="Proteomes" id="UP000226437"/>
    </source>
</evidence>
<feature type="transmembrane region" description="Helical" evidence="6">
    <location>
        <begin position="331"/>
        <end position="351"/>
    </location>
</feature>
<accession>A0A2G0CDN9</accession>
<feature type="transmembrane region" description="Helical" evidence="6">
    <location>
        <begin position="418"/>
        <end position="439"/>
    </location>
</feature>
<comment type="subcellular location">
    <subcellularLocation>
        <location evidence="1">Cell membrane</location>
        <topology evidence="1">Multi-pass membrane protein</topology>
    </subcellularLocation>
</comment>
<dbReference type="InterPro" id="IPR050833">
    <property type="entry name" value="Poly_Biosynth_Transport"/>
</dbReference>
<evidence type="ECO:0008006" key="9">
    <source>
        <dbReference type="Google" id="ProtNLM"/>
    </source>
</evidence>
<feature type="transmembrane region" description="Helical" evidence="6">
    <location>
        <begin position="386"/>
        <end position="406"/>
    </location>
</feature>
<evidence type="ECO:0000256" key="4">
    <source>
        <dbReference type="ARBA" id="ARBA00022989"/>
    </source>
</evidence>
<dbReference type="OrthoDB" id="925916at2"/>
<dbReference type="PANTHER" id="PTHR30250:SF11">
    <property type="entry name" value="O-ANTIGEN TRANSPORTER-RELATED"/>
    <property type="match status" value="1"/>
</dbReference>
<proteinExistence type="predicted"/>
<organism evidence="7 8">
    <name type="scientific">Neolewinella marina</name>
    <dbReference type="NCBI Taxonomy" id="438751"/>
    <lineage>
        <taxon>Bacteria</taxon>
        <taxon>Pseudomonadati</taxon>
        <taxon>Bacteroidota</taxon>
        <taxon>Saprospiria</taxon>
        <taxon>Saprospirales</taxon>
        <taxon>Lewinellaceae</taxon>
        <taxon>Neolewinella</taxon>
    </lineage>
</organism>
<keyword evidence="8" id="KW-1185">Reference proteome</keyword>
<evidence type="ECO:0000256" key="6">
    <source>
        <dbReference type="SAM" id="Phobius"/>
    </source>
</evidence>
<evidence type="ECO:0000256" key="5">
    <source>
        <dbReference type="ARBA" id="ARBA00023136"/>
    </source>
</evidence>
<keyword evidence="3 6" id="KW-0812">Transmembrane</keyword>
<feature type="transmembrane region" description="Helical" evidence="6">
    <location>
        <begin position="153"/>
        <end position="170"/>
    </location>
</feature>
<feature type="transmembrane region" description="Helical" evidence="6">
    <location>
        <begin position="207"/>
        <end position="230"/>
    </location>
</feature>
<feature type="transmembrane region" description="Helical" evidence="6">
    <location>
        <begin position="363"/>
        <end position="380"/>
    </location>
</feature>
<feature type="transmembrane region" description="Helical" evidence="6">
    <location>
        <begin position="112"/>
        <end position="132"/>
    </location>
</feature>
<dbReference type="AlphaFoldDB" id="A0A2G0CDN9"/>
<comment type="caution">
    <text evidence="7">The sequence shown here is derived from an EMBL/GenBank/DDBJ whole genome shotgun (WGS) entry which is preliminary data.</text>
</comment>
<feature type="transmembrane region" description="Helical" evidence="6">
    <location>
        <begin position="290"/>
        <end position="311"/>
    </location>
</feature>
<reference evidence="7 8" key="1">
    <citation type="submission" date="2017-10" db="EMBL/GenBank/DDBJ databases">
        <title>The draft genome sequence of Lewinella marina KCTC 32374.</title>
        <authorList>
            <person name="Wang K."/>
        </authorList>
    </citation>
    <scope>NUCLEOTIDE SEQUENCE [LARGE SCALE GENOMIC DNA]</scope>
    <source>
        <strain evidence="7 8">MKG-38</strain>
    </source>
</reference>